<dbReference type="Pfam" id="PF10355">
    <property type="entry name" value="Ytp1"/>
    <property type="match status" value="1"/>
</dbReference>
<organism evidence="6 7">
    <name type="scientific">Lepraria neglecta</name>
    <dbReference type="NCBI Taxonomy" id="209136"/>
    <lineage>
        <taxon>Eukaryota</taxon>
        <taxon>Fungi</taxon>
        <taxon>Dikarya</taxon>
        <taxon>Ascomycota</taxon>
        <taxon>Pezizomycotina</taxon>
        <taxon>Lecanoromycetes</taxon>
        <taxon>OSLEUM clade</taxon>
        <taxon>Lecanoromycetidae</taxon>
        <taxon>Lecanorales</taxon>
        <taxon>Lecanorineae</taxon>
        <taxon>Stereocaulaceae</taxon>
        <taxon>Lepraria</taxon>
    </lineage>
</organism>
<dbReference type="Proteomes" id="UP001276659">
    <property type="component" value="Unassembled WGS sequence"/>
</dbReference>
<comment type="caution">
    <text evidence="6">The sequence shown here is derived from an EMBL/GenBank/DDBJ whole genome shotgun (WGS) entry which is preliminary data.</text>
</comment>
<evidence type="ECO:0000259" key="4">
    <source>
        <dbReference type="Pfam" id="PF10348"/>
    </source>
</evidence>
<dbReference type="Gene3D" id="1.20.120.1770">
    <property type="match status" value="1"/>
</dbReference>
<evidence type="ECO:0000259" key="5">
    <source>
        <dbReference type="Pfam" id="PF10355"/>
    </source>
</evidence>
<feature type="transmembrane region" description="Helical" evidence="2">
    <location>
        <begin position="145"/>
        <end position="163"/>
    </location>
</feature>
<keyword evidence="3" id="KW-0732">Signal</keyword>
<dbReference type="InterPro" id="IPR018825">
    <property type="entry name" value="DUF2427"/>
</dbReference>
<feature type="compositionally biased region" description="Polar residues" evidence="1">
    <location>
        <begin position="205"/>
        <end position="224"/>
    </location>
</feature>
<evidence type="ECO:0000313" key="7">
    <source>
        <dbReference type="Proteomes" id="UP001276659"/>
    </source>
</evidence>
<accession>A0AAD9ZB62</accession>
<evidence type="ECO:0000256" key="3">
    <source>
        <dbReference type="SAM" id="SignalP"/>
    </source>
</evidence>
<feature type="transmembrane region" description="Helical" evidence="2">
    <location>
        <begin position="325"/>
        <end position="348"/>
    </location>
</feature>
<dbReference type="EMBL" id="JASNWA010000006">
    <property type="protein sequence ID" value="KAK3174940.1"/>
    <property type="molecule type" value="Genomic_DNA"/>
</dbReference>
<feature type="transmembrane region" description="Helical" evidence="2">
    <location>
        <begin position="559"/>
        <end position="579"/>
    </location>
</feature>
<dbReference type="InterPro" id="IPR018827">
    <property type="entry name" value="YTP1_C"/>
</dbReference>
<feature type="region of interest" description="Disordered" evidence="1">
    <location>
        <begin position="205"/>
        <end position="232"/>
    </location>
</feature>
<feature type="transmembrane region" description="Helical" evidence="2">
    <location>
        <begin position="280"/>
        <end position="305"/>
    </location>
</feature>
<feature type="transmembrane region" description="Helical" evidence="2">
    <location>
        <begin position="106"/>
        <end position="125"/>
    </location>
</feature>
<reference evidence="6" key="1">
    <citation type="submission" date="2022-11" db="EMBL/GenBank/DDBJ databases">
        <title>Chromosomal genome sequence assembly and mating type (MAT) locus characterization of the leprose asexual lichenized fungus Lepraria neglecta (Nyl.) Erichsen.</title>
        <authorList>
            <person name="Allen J.L."/>
            <person name="Pfeffer B."/>
        </authorList>
    </citation>
    <scope>NUCLEOTIDE SEQUENCE</scope>
    <source>
        <strain evidence="6">Allen 5258</strain>
    </source>
</reference>
<feature type="signal peptide" evidence="3">
    <location>
        <begin position="1"/>
        <end position="24"/>
    </location>
</feature>
<feature type="transmembrane region" description="Helical" evidence="2">
    <location>
        <begin position="490"/>
        <end position="510"/>
    </location>
</feature>
<feature type="domain" description="Protein YTP1-like C-terminal" evidence="5">
    <location>
        <begin position="293"/>
        <end position="580"/>
    </location>
</feature>
<keyword evidence="2" id="KW-0472">Membrane</keyword>
<feature type="chain" id="PRO_5042185223" description="Integral membrane protein" evidence="3">
    <location>
        <begin position="25"/>
        <end position="596"/>
    </location>
</feature>
<gene>
    <name evidence="6" type="ORF">OEA41_002186</name>
</gene>
<feature type="transmembrane region" description="Helical" evidence="2">
    <location>
        <begin position="460"/>
        <end position="478"/>
    </location>
</feature>
<feature type="transmembrane region" description="Helical" evidence="2">
    <location>
        <begin position="402"/>
        <end position="419"/>
    </location>
</feature>
<keyword evidence="2" id="KW-1133">Transmembrane helix</keyword>
<feature type="transmembrane region" description="Helical" evidence="2">
    <location>
        <begin position="76"/>
        <end position="99"/>
    </location>
</feature>
<protein>
    <recommendedName>
        <fullName evidence="8">Integral membrane protein</fullName>
    </recommendedName>
</protein>
<name>A0AAD9ZB62_9LECA</name>
<evidence type="ECO:0000256" key="2">
    <source>
        <dbReference type="SAM" id="Phobius"/>
    </source>
</evidence>
<dbReference type="PANTHER" id="PTHR31685">
    <property type="entry name" value="INTEGRAL MEMBRANE PROTEIN (AFU_ORTHOLOGUE AFUA_6G12730)-RELATED"/>
    <property type="match status" value="1"/>
</dbReference>
<dbReference type="PANTHER" id="PTHR31685:SF3">
    <property type="entry name" value="INTEGRAL MEMBRANE PROTEIN (AFU_ORTHOLOGUE AFUA_6G12730)"/>
    <property type="match status" value="1"/>
</dbReference>
<keyword evidence="7" id="KW-1185">Reference proteome</keyword>
<dbReference type="AlphaFoldDB" id="A0AAD9ZB62"/>
<sequence length="596" mass="65144">MIHTQGLTKLTVLFLLGALPLALAHGHESHDGEMEGMGAPKTAHLVSSDSMSAAAMNSSSAAPQSYFTYPNYGGLMLAHIVLMTIAWFFILPISVMLSVARSRISLVTQLAFLGFHSFGLLLGTIYSGKTPDLYENNVHSKTGWIVTWIIVAQCVIGLVKLAASIGKPQEASAEEQTSFLPISTEALAQHRATRYQDAYRYSQDSGHFTASEPSRSQSISSMQEQNEEEERKLHEYDDAHADAEADHTEKQGLLGNAKVQRAATRITAVLSKRAMRVLHLMYDATECISLLLGFAAIVSGAVVYGGVFRGNSIFNGLAHTVKGGIFFWYGLLTLGRWMGCFAEMGWAWNVKPPIGVISSHKARIPSAEFVESFVIFLYGASNMWLEHLAAWGNAWSAQDFEHVSISIMFFGGGLCGMLVESKRIREFLNTSILTSAAHGSQSTGEHLNPPKTYPFSMNPFPGLIILLLGLMMSSHHQASMVSTMVHKQWGTLFVGFALARAVTYILTYLAPPSSYLPSRPPSELISSFCLISGGLIFMASNKDTVGAMEYHNLHAMFPFTVTMGFTSFLMAWTIIVLAVKGWAVRRQISSPARSSA</sequence>
<feature type="transmembrane region" description="Helical" evidence="2">
    <location>
        <begin position="522"/>
        <end position="539"/>
    </location>
</feature>
<feature type="transmembrane region" description="Helical" evidence="2">
    <location>
        <begin position="369"/>
        <end position="390"/>
    </location>
</feature>
<dbReference type="Pfam" id="PF10348">
    <property type="entry name" value="DUF2427"/>
    <property type="match status" value="1"/>
</dbReference>
<evidence type="ECO:0000313" key="6">
    <source>
        <dbReference type="EMBL" id="KAK3174940.1"/>
    </source>
</evidence>
<feature type="domain" description="DUF2427" evidence="4">
    <location>
        <begin position="62"/>
        <end position="160"/>
    </location>
</feature>
<evidence type="ECO:0000256" key="1">
    <source>
        <dbReference type="SAM" id="MobiDB-lite"/>
    </source>
</evidence>
<proteinExistence type="predicted"/>
<evidence type="ECO:0008006" key="8">
    <source>
        <dbReference type="Google" id="ProtNLM"/>
    </source>
</evidence>
<keyword evidence="2" id="KW-0812">Transmembrane</keyword>